<sequence length="598" mass="66076">MDEESNSMIVPGKSLTASRSDYKAVGEKRPSTTHLGDNSGLARKRVKTRDLESVMQSAETSTRSQGRFGDKEHNFPLPSSENDISQVTEVPLPLEHIASQAEKIGKSTSSVEVNPAVRSLDLNSEALCARISSRDRSGECGKNPTKVSFPGKHVREPLATCVNSKGIDVDLNAEDVTSCINLGSAQSYKEHDQFKSKDVSESASCTGPLRQKDHMRIWREMKRNGFLSSSHGGIPVPNKRGRKSKNDILKKNFELAKKEQVDRFSKIAAPSGLLNELNPGIINHVRNKKQVHSIIEAIVSEKNESANAGCKQAAKFSGLSTEVNKRDLEYATESGKHQHSFHREEGTLHNSAGSRKAKRHQMAMDDSWTLEGKVGENETCLEEKERFKSCGSFTHLAEDDILALKLSSSTKASVSSCSLSNEESSNFPSVSSLSLKAATVASQWLELLHQDIKGRLSALRRSRRRVRAVINTELPYLVSKEFSNVQEKDSFVMNTTTGIPHSIIAEMHRTRWASLFDQMDEALAEEEKQLESWLNQVKEKQLLCDQGLQHVNWNAAYGLQQLGTAEKDSRVSSEKELAVSAAAASIYSTCNFLLSSES</sequence>
<gene>
    <name evidence="3" type="ORF">QN277_015675</name>
</gene>
<protein>
    <recommendedName>
        <fullName evidence="5">Cation-transporting ATPase</fullName>
    </recommendedName>
</protein>
<reference evidence="3" key="1">
    <citation type="submission" date="2023-10" db="EMBL/GenBank/DDBJ databases">
        <title>Chromosome-level genome of the transformable northern wattle, Acacia crassicarpa.</title>
        <authorList>
            <person name="Massaro I."/>
            <person name="Sinha N.R."/>
            <person name="Poethig S."/>
            <person name="Leichty A.R."/>
        </authorList>
    </citation>
    <scope>NUCLEOTIDE SEQUENCE</scope>
    <source>
        <strain evidence="3">Acra3RX</strain>
        <tissue evidence="3">Leaf</tissue>
    </source>
</reference>
<feature type="region of interest" description="Disordered" evidence="2">
    <location>
        <begin position="1"/>
        <end position="83"/>
    </location>
</feature>
<evidence type="ECO:0000256" key="2">
    <source>
        <dbReference type="SAM" id="MobiDB-lite"/>
    </source>
</evidence>
<comment type="caution">
    <text evidence="3">The sequence shown here is derived from an EMBL/GenBank/DDBJ whole genome shotgun (WGS) entry which is preliminary data.</text>
</comment>
<feature type="region of interest" description="Disordered" evidence="2">
    <location>
        <begin position="335"/>
        <end position="356"/>
    </location>
</feature>
<dbReference type="Proteomes" id="UP001293593">
    <property type="component" value="Unassembled WGS sequence"/>
</dbReference>
<evidence type="ECO:0008006" key="5">
    <source>
        <dbReference type="Google" id="ProtNLM"/>
    </source>
</evidence>
<keyword evidence="1" id="KW-0175">Coiled coil</keyword>
<feature type="compositionally biased region" description="Polar residues" evidence="2">
    <location>
        <begin position="54"/>
        <end position="65"/>
    </location>
</feature>
<evidence type="ECO:0000313" key="3">
    <source>
        <dbReference type="EMBL" id="KAK4277723.1"/>
    </source>
</evidence>
<accession>A0AAE1K184</accession>
<dbReference type="PANTHER" id="PTHR33924:SF5">
    <property type="entry name" value="CATION-TRANSPORTING ATPASE"/>
    <property type="match status" value="1"/>
</dbReference>
<keyword evidence="4" id="KW-1185">Reference proteome</keyword>
<evidence type="ECO:0000313" key="4">
    <source>
        <dbReference type="Proteomes" id="UP001293593"/>
    </source>
</evidence>
<feature type="compositionally biased region" description="Basic and acidic residues" evidence="2">
    <location>
        <begin position="20"/>
        <end position="30"/>
    </location>
</feature>
<evidence type="ECO:0000256" key="1">
    <source>
        <dbReference type="SAM" id="Coils"/>
    </source>
</evidence>
<organism evidence="3 4">
    <name type="scientific">Acacia crassicarpa</name>
    <name type="common">northern wattle</name>
    <dbReference type="NCBI Taxonomy" id="499986"/>
    <lineage>
        <taxon>Eukaryota</taxon>
        <taxon>Viridiplantae</taxon>
        <taxon>Streptophyta</taxon>
        <taxon>Embryophyta</taxon>
        <taxon>Tracheophyta</taxon>
        <taxon>Spermatophyta</taxon>
        <taxon>Magnoliopsida</taxon>
        <taxon>eudicotyledons</taxon>
        <taxon>Gunneridae</taxon>
        <taxon>Pentapetalae</taxon>
        <taxon>rosids</taxon>
        <taxon>fabids</taxon>
        <taxon>Fabales</taxon>
        <taxon>Fabaceae</taxon>
        <taxon>Caesalpinioideae</taxon>
        <taxon>mimosoid clade</taxon>
        <taxon>Acacieae</taxon>
        <taxon>Acacia</taxon>
    </lineage>
</organism>
<dbReference type="PANTHER" id="PTHR33924">
    <property type="entry name" value="CATION-TRANSPORTING ATPASE"/>
    <property type="match status" value="1"/>
</dbReference>
<feature type="coiled-coil region" evidence="1">
    <location>
        <begin position="516"/>
        <end position="543"/>
    </location>
</feature>
<proteinExistence type="predicted"/>
<name>A0AAE1K184_9FABA</name>
<dbReference type="AlphaFoldDB" id="A0AAE1K184"/>
<dbReference type="EMBL" id="JAWXYG010000003">
    <property type="protein sequence ID" value="KAK4277723.1"/>
    <property type="molecule type" value="Genomic_DNA"/>
</dbReference>